<dbReference type="PANTHER" id="PTHR44227">
    <property type="match status" value="1"/>
</dbReference>
<feature type="transmembrane region" description="Helical" evidence="4">
    <location>
        <begin position="237"/>
        <end position="258"/>
    </location>
</feature>
<evidence type="ECO:0000313" key="7">
    <source>
        <dbReference type="Proteomes" id="UP000003226"/>
    </source>
</evidence>
<keyword evidence="4" id="KW-0812">Transmembrane</keyword>
<keyword evidence="4" id="KW-0472">Membrane</keyword>
<feature type="transmembrane region" description="Helical" evidence="4">
    <location>
        <begin position="136"/>
        <end position="157"/>
    </location>
</feature>
<feature type="domain" description="WW" evidence="5">
    <location>
        <begin position="291"/>
        <end position="316"/>
    </location>
</feature>
<dbReference type="PATRIC" id="fig|1163407.3.peg.2897"/>
<dbReference type="InterPro" id="IPR052346">
    <property type="entry name" value="O-mannosyl-transferase_TMTC"/>
</dbReference>
<dbReference type="SUPFAM" id="SSF48452">
    <property type="entry name" value="TPR-like"/>
    <property type="match status" value="1"/>
</dbReference>
<feature type="transmembrane region" description="Helical" evidence="4">
    <location>
        <begin position="342"/>
        <end position="360"/>
    </location>
</feature>
<protein>
    <recommendedName>
        <fullName evidence="5">WW domain-containing protein</fullName>
    </recommendedName>
</protein>
<feature type="transmembrane region" description="Helical" evidence="4">
    <location>
        <begin position="397"/>
        <end position="415"/>
    </location>
</feature>
<organism evidence="6 7">
    <name type="scientific">Rhodanobacter spathiphylli B39</name>
    <dbReference type="NCBI Taxonomy" id="1163407"/>
    <lineage>
        <taxon>Bacteria</taxon>
        <taxon>Pseudomonadati</taxon>
        <taxon>Pseudomonadota</taxon>
        <taxon>Gammaproteobacteria</taxon>
        <taxon>Lysobacterales</taxon>
        <taxon>Rhodanobacteraceae</taxon>
        <taxon>Rhodanobacter</taxon>
    </lineage>
</organism>
<feature type="transmembrane region" description="Helical" evidence="4">
    <location>
        <begin position="163"/>
        <end position="179"/>
    </location>
</feature>
<dbReference type="PROSITE" id="PS50005">
    <property type="entry name" value="TPR"/>
    <property type="match status" value="1"/>
</dbReference>
<feature type="transmembrane region" description="Helical" evidence="4">
    <location>
        <begin position="310"/>
        <end position="330"/>
    </location>
</feature>
<dbReference type="Proteomes" id="UP000003226">
    <property type="component" value="Unassembled WGS sequence"/>
</dbReference>
<feature type="transmembrane region" description="Helical" evidence="4">
    <location>
        <begin position="191"/>
        <end position="217"/>
    </location>
</feature>
<evidence type="ECO:0000259" key="5">
    <source>
        <dbReference type="PROSITE" id="PS01159"/>
    </source>
</evidence>
<evidence type="ECO:0000256" key="4">
    <source>
        <dbReference type="SAM" id="Phobius"/>
    </source>
</evidence>
<name>I4VV00_9GAMM</name>
<evidence type="ECO:0000313" key="6">
    <source>
        <dbReference type="EMBL" id="EIL91041.1"/>
    </source>
</evidence>
<evidence type="ECO:0000256" key="2">
    <source>
        <dbReference type="ARBA" id="ARBA00022803"/>
    </source>
</evidence>
<keyword evidence="4" id="KW-1133">Transmembrane helix</keyword>
<dbReference type="PANTHER" id="PTHR44227:SF3">
    <property type="entry name" value="PROTEIN O-MANNOSYL-TRANSFERASE TMTC4"/>
    <property type="match status" value="1"/>
</dbReference>
<dbReference type="OrthoDB" id="8566379at2"/>
<keyword evidence="2 3" id="KW-0802">TPR repeat</keyword>
<dbReference type="eggNOG" id="COG0457">
    <property type="taxonomic scope" value="Bacteria"/>
</dbReference>
<dbReference type="EMBL" id="AJXT01000046">
    <property type="protein sequence ID" value="EIL91041.1"/>
    <property type="molecule type" value="Genomic_DNA"/>
</dbReference>
<dbReference type="PROSITE" id="PS01159">
    <property type="entry name" value="WW_DOMAIN_1"/>
    <property type="match status" value="1"/>
</dbReference>
<dbReference type="RefSeq" id="WP_007809505.1">
    <property type="nucleotide sequence ID" value="NZ_AJXT01000046.1"/>
</dbReference>
<comment type="caution">
    <text evidence="6">The sequence shown here is derived from an EMBL/GenBank/DDBJ whole genome shotgun (WGS) entry which is preliminary data.</text>
</comment>
<dbReference type="InterPro" id="IPR011990">
    <property type="entry name" value="TPR-like_helical_dom_sf"/>
</dbReference>
<keyword evidence="7" id="KW-1185">Reference proteome</keyword>
<gene>
    <name evidence="6" type="ORF">UU7_14395</name>
</gene>
<dbReference type="InterPro" id="IPR001202">
    <property type="entry name" value="WW_dom"/>
</dbReference>
<feature type="repeat" description="TPR" evidence="3">
    <location>
        <begin position="591"/>
        <end position="624"/>
    </location>
</feature>
<dbReference type="InterPro" id="IPR019734">
    <property type="entry name" value="TPR_rpt"/>
</dbReference>
<proteinExistence type="predicted"/>
<evidence type="ECO:0000256" key="3">
    <source>
        <dbReference type="PROSITE-ProRule" id="PRU00339"/>
    </source>
</evidence>
<keyword evidence="1" id="KW-0677">Repeat</keyword>
<reference evidence="6 7" key="1">
    <citation type="journal article" date="2012" name="J. Bacteriol.">
        <title>Genome sequences for six rhodanobacter strains, isolated from soils and the terrestrial subsurface, with variable denitrification capabilities.</title>
        <authorList>
            <person name="Kostka J.E."/>
            <person name="Green S.J."/>
            <person name="Rishishwar L."/>
            <person name="Prakash O."/>
            <person name="Katz L.S."/>
            <person name="Marino-Ramirez L."/>
            <person name="Jordan I.K."/>
            <person name="Munk C."/>
            <person name="Ivanova N."/>
            <person name="Mikhailova N."/>
            <person name="Watson D.B."/>
            <person name="Brown S.D."/>
            <person name="Palumbo A.V."/>
            <person name="Brooks S.C."/>
        </authorList>
    </citation>
    <scope>NUCLEOTIDE SEQUENCE [LARGE SCALE GENOMIC DNA]</scope>
    <source>
        <strain evidence="6 7">B39</strain>
    </source>
</reference>
<feature type="transmembrane region" description="Helical" evidence="4">
    <location>
        <begin position="12"/>
        <end position="36"/>
    </location>
</feature>
<sequence length="663" mass="74524">MNTSSASSRQGLFPLLFALVVITAVMWPALSGSFIFDDYTMFADNKVIQGVTWNWQSWHAVWLWAEQNIQRPLAMLSYSLNYVFGSSTWGFKATNLAIHLFNTLLLLTLAKRLLLAGWQPRANDDVATHERRTAKWALLLATAWAIHPLQVSTVMYVVQRMELLGFTFTLLALLAYWRARQRQMTGQRDWTWLLASIALIAMGYTAKETAALTPGYMLLMELTVLHFRAKNATVEKIWKIAYALGCIAAIVLLFSYVLPHYAPPSSFAGRNFNAWERTLTQMRVLPMYIGWCVLPLPSLTHFYYDNYVVSTGWLHPASTLVGGLFLLALMGTAWKVRKGRPLLALGIAWFFMANAITSAPLPLELVFEHRNYPALFGILLAITDLIWLATRRAHPRMPALLGGLLIVSLGFFTVLRSATWGNPLQLAMTLVNDNPTSPRASYDLAMRYMQLSRNDPKSPMYPRAVAEFEHTASLPSSSPLAEQALLLMAASSGSPIKQKWWDGFLRKLETRPIGPQEFIALNALATKRVNDNATAIDDHELQRAFEIMIQRQPKRSTWHVQYADLASLVLHDGKLAKQQLLIALELEHDSPSFAKELGRYLVNNERYSEALAVLTRVMEVDPPLTKDPELSDLKAKAETALGLKGNHAQIEGIQSPSAVQDKR</sequence>
<accession>I4VV00</accession>
<feature type="transmembrane region" description="Helical" evidence="4">
    <location>
        <begin position="372"/>
        <end position="390"/>
    </location>
</feature>
<evidence type="ECO:0000256" key="1">
    <source>
        <dbReference type="ARBA" id="ARBA00022737"/>
    </source>
</evidence>
<dbReference type="STRING" id="1163407.UU7_14395"/>
<dbReference type="AlphaFoldDB" id="I4VV00"/>
<feature type="transmembrane region" description="Helical" evidence="4">
    <location>
        <begin position="96"/>
        <end position="115"/>
    </location>
</feature>
<dbReference type="Gene3D" id="1.25.40.10">
    <property type="entry name" value="Tetratricopeptide repeat domain"/>
    <property type="match status" value="1"/>
</dbReference>